<dbReference type="GO" id="GO:0009313">
    <property type="term" value="P:oligosaccharide catabolic process"/>
    <property type="evidence" value="ECO:0007669"/>
    <property type="project" value="TreeGrafter"/>
</dbReference>
<comment type="caution">
    <text evidence="7">The sequence shown here is derived from an EMBL/GenBank/DDBJ whole genome shotgun (WGS) entry which is preliminary data.</text>
</comment>
<dbReference type="EMBL" id="SOZE01000007">
    <property type="protein sequence ID" value="TFF38185.1"/>
    <property type="molecule type" value="Genomic_DNA"/>
</dbReference>
<dbReference type="SUPFAM" id="SSF88713">
    <property type="entry name" value="Glycoside hydrolase/deacetylase"/>
    <property type="match status" value="1"/>
</dbReference>
<evidence type="ECO:0000256" key="2">
    <source>
        <dbReference type="ARBA" id="ARBA00022723"/>
    </source>
</evidence>
<dbReference type="PANTHER" id="PTHR46017">
    <property type="entry name" value="ALPHA-MANNOSIDASE 2C1"/>
    <property type="match status" value="1"/>
</dbReference>
<keyword evidence="4" id="KW-0326">Glycosidase</keyword>
<dbReference type="Pfam" id="PF01074">
    <property type="entry name" value="Glyco_hydro_38N"/>
    <property type="match status" value="1"/>
</dbReference>
<dbReference type="Gene3D" id="1.20.1270.50">
    <property type="entry name" value="Glycoside hydrolase family 38, central domain"/>
    <property type="match status" value="1"/>
</dbReference>
<reference evidence="7 8" key="1">
    <citation type="journal article" date="2017" name="Int. J. Syst. Evol. Microbiol.">
        <title>Mucilaginibacterpsychrotolerans sp. nov., isolated from peatlands.</title>
        <authorList>
            <person name="Deng Y."/>
            <person name="Shen L."/>
            <person name="Xu B."/>
            <person name="Liu Y."/>
            <person name="Gu Z."/>
            <person name="Liu H."/>
            <person name="Zhou Y."/>
        </authorList>
    </citation>
    <scope>NUCLEOTIDE SEQUENCE [LARGE SCALE GENOMIC DNA]</scope>
    <source>
        <strain evidence="7 8">NH7-4</strain>
    </source>
</reference>
<comment type="similarity">
    <text evidence="1">Belongs to the glycosyl hydrolase 38 family.</text>
</comment>
<protein>
    <submittedName>
        <fullName evidence="7">Glycosyl hydrolase</fullName>
    </submittedName>
</protein>
<keyword evidence="5" id="KW-0732">Signal</keyword>
<dbReference type="InterPro" id="IPR011013">
    <property type="entry name" value="Gal_mutarotase_sf_dom"/>
</dbReference>
<evidence type="ECO:0000256" key="4">
    <source>
        <dbReference type="ARBA" id="ARBA00023295"/>
    </source>
</evidence>
<dbReference type="SUPFAM" id="SSF88688">
    <property type="entry name" value="Families 57/38 glycoside transferase middle domain"/>
    <property type="match status" value="1"/>
</dbReference>
<organism evidence="7 8">
    <name type="scientific">Mucilaginibacter psychrotolerans</name>
    <dbReference type="NCBI Taxonomy" id="1524096"/>
    <lineage>
        <taxon>Bacteria</taxon>
        <taxon>Pseudomonadati</taxon>
        <taxon>Bacteroidota</taxon>
        <taxon>Sphingobacteriia</taxon>
        <taxon>Sphingobacteriales</taxon>
        <taxon>Sphingobacteriaceae</taxon>
        <taxon>Mucilaginibacter</taxon>
    </lineage>
</organism>
<dbReference type="Pfam" id="PF07748">
    <property type="entry name" value="Glyco_hydro_38C"/>
    <property type="match status" value="1"/>
</dbReference>
<dbReference type="PANTHER" id="PTHR46017:SF1">
    <property type="entry name" value="ALPHA-MANNOSIDASE 2C1"/>
    <property type="match status" value="1"/>
</dbReference>
<dbReference type="InterPro" id="IPR011330">
    <property type="entry name" value="Glyco_hydro/deAcase_b/a-brl"/>
</dbReference>
<dbReference type="Gene3D" id="3.20.110.10">
    <property type="entry name" value="Glycoside hydrolase 38, N terminal domain"/>
    <property type="match status" value="1"/>
</dbReference>
<feature type="chain" id="PRO_5021506471" evidence="5">
    <location>
        <begin position="39"/>
        <end position="864"/>
    </location>
</feature>
<proteinExistence type="inferred from homology"/>
<keyword evidence="2" id="KW-0479">Metal-binding</keyword>
<evidence type="ECO:0000256" key="3">
    <source>
        <dbReference type="ARBA" id="ARBA00022801"/>
    </source>
</evidence>
<evidence type="ECO:0000256" key="1">
    <source>
        <dbReference type="ARBA" id="ARBA00009792"/>
    </source>
</evidence>
<name>A0A4Y8SHR6_9SPHI</name>
<keyword evidence="8" id="KW-1185">Reference proteome</keyword>
<dbReference type="GO" id="GO:0030246">
    <property type="term" value="F:carbohydrate binding"/>
    <property type="evidence" value="ECO:0007669"/>
    <property type="project" value="InterPro"/>
</dbReference>
<keyword evidence="3 7" id="KW-0378">Hydrolase</keyword>
<dbReference type="InterPro" id="IPR011682">
    <property type="entry name" value="Glyco_hydro_38_C"/>
</dbReference>
<evidence type="ECO:0000313" key="7">
    <source>
        <dbReference type="EMBL" id="TFF38185.1"/>
    </source>
</evidence>
<dbReference type="GO" id="GO:0004559">
    <property type="term" value="F:alpha-mannosidase activity"/>
    <property type="evidence" value="ECO:0007669"/>
    <property type="project" value="InterPro"/>
</dbReference>
<sequence>MQATAPPLERGTKNLKAISPLRVILVALIALIAPAASAQTAYYIDGYHGGIWGHYPDWNTRFMADMLKNNPNWKINIELEPETWARAKAVDPAAYADFKALFACQSLNGRIEYVNPAYAQSYNYNISGESIIRQFSYGMKLVREHFPTAVFTSYSSEEPCFTSALPQILTSFGIKYASLKNPNTCWGGYTQSHSGELVNWIGPDGSSIVTSPRYDVEKLSPKSTWQTIAWNNAPHYINAAIAAGMPHPIGMTLQDAGWKEGPFIGSGQKGTINSIYTTWRNYFGNIAKNDVREDWRFSQEDVLVSLVWGSQVMQQIAQEVRVSENKLVMAEKLAAMAKIYKGTPWPQAQLDSAWRTLLLSQHHDCWIVPYNGKPGDTWADKVVKWTSNTNAICDSIINTSMRSLGKGKTRYVNVYNTTGSNRAEVVTFELPPGVSPYGLVLLDAKGKPVSAQLSADKASVLFKAIVPGMGSAAYQLILKNSANRDGSLLKQLSDGRYLIETDLYKVIIDPAKGGAIKSIIAKKLDGKEFIDQTNVRAFNELRGNFYNDGGFKSTADNPAKVVILENGPLLVKLAIKGTINGTAYTQTLTLAQGQPRIDVTLHIDWKNNTGIGAATPKGTYRLENPLKAFYDDREKLLAYFPLNLKDQKVYKNAPFDVTESKLDNTFFTRWDSIKNNVLLNWVDVTDGDGKYGMALFTDHTTNYAHGQDFPLALDIQYAGMGLWNRDHSITGPTTIHYALLPHAGVWDKAGIEAESRKWNEPLLAVASAAASANSLLQVPPGYEISAVNFEGNDMLVRLFNTGAGNVQSKVIFNLKADKVELVELDGRVKAALPITRLKAGGLSASLSMPKFGIRTVRLVNARKQ</sequence>
<feature type="domain" description="Glycoside hydrolase family 38 central" evidence="6">
    <location>
        <begin position="311"/>
        <end position="390"/>
    </location>
</feature>
<evidence type="ECO:0000313" key="8">
    <source>
        <dbReference type="Proteomes" id="UP000297540"/>
    </source>
</evidence>
<dbReference type="InterPro" id="IPR027291">
    <property type="entry name" value="Glyco_hydro_38_N_sf"/>
</dbReference>
<dbReference type="OrthoDB" id="9772207at2"/>
<dbReference type="GO" id="GO:0006013">
    <property type="term" value="P:mannose metabolic process"/>
    <property type="evidence" value="ECO:0007669"/>
    <property type="project" value="InterPro"/>
</dbReference>
<dbReference type="InterPro" id="IPR015341">
    <property type="entry name" value="Glyco_hydro_38_cen"/>
</dbReference>
<feature type="signal peptide" evidence="5">
    <location>
        <begin position="1"/>
        <end position="38"/>
    </location>
</feature>
<evidence type="ECO:0000259" key="6">
    <source>
        <dbReference type="SMART" id="SM00872"/>
    </source>
</evidence>
<dbReference type="Proteomes" id="UP000297540">
    <property type="component" value="Unassembled WGS sequence"/>
</dbReference>
<dbReference type="GO" id="GO:0046872">
    <property type="term" value="F:metal ion binding"/>
    <property type="evidence" value="ECO:0007669"/>
    <property type="project" value="UniProtKB-KW"/>
</dbReference>
<evidence type="ECO:0000256" key="5">
    <source>
        <dbReference type="SAM" id="SignalP"/>
    </source>
</evidence>
<dbReference type="InterPro" id="IPR000602">
    <property type="entry name" value="Glyco_hydro_38_N"/>
</dbReference>
<gene>
    <name evidence="7" type="ORF">E2R66_09105</name>
</gene>
<dbReference type="Gene3D" id="2.70.98.30">
    <property type="entry name" value="Golgi alpha-mannosidase II, domain 4"/>
    <property type="match status" value="1"/>
</dbReference>
<dbReference type="InterPro" id="IPR037094">
    <property type="entry name" value="Glyco_hydro_38_cen_sf"/>
</dbReference>
<dbReference type="AlphaFoldDB" id="A0A4Y8SHR6"/>
<dbReference type="SMART" id="SM00872">
    <property type="entry name" value="Alpha-mann_mid"/>
    <property type="match status" value="1"/>
</dbReference>
<dbReference type="InterPro" id="IPR028995">
    <property type="entry name" value="Glyco_hydro_57/38_cen_sf"/>
</dbReference>
<accession>A0A4Y8SHR6</accession>
<dbReference type="SUPFAM" id="SSF74650">
    <property type="entry name" value="Galactose mutarotase-like"/>
    <property type="match status" value="1"/>
</dbReference>